<name>A0A2G5BL53_COERN</name>
<gene>
    <name evidence="2" type="ORF">COEREDRAFT_5543</name>
</gene>
<reference evidence="2 3" key="1">
    <citation type="journal article" date="2015" name="Genome Biol. Evol.">
        <title>Phylogenomic analyses indicate that early fungi evolved digesting cell walls of algal ancestors of land plants.</title>
        <authorList>
            <person name="Chang Y."/>
            <person name="Wang S."/>
            <person name="Sekimoto S."/>
            <person name="Aerts A.L."/>
            <person name="Choi C."/>
            <person name="Clum A."/>
            <person name="LaButti K.M."/>
            <person name="Lindquist E.A."/>
            <person name="Yee Ngan C."/>
            <person name="Ohm R.A."/>
            <person name="Salamov A.A."/>
            <person name="Grigoriev I.V."/>
            <person name="Spatafora J.W."/>
            <person name="Berbee M.L."/>
        </authorList>
    </citation>
    <scope>NUCLEOTIDE SEQUENCE [LARGE SCALE GENOMIC DNA]</scope>
    <source>
        <strain evidence="2 3">NRRL 1564</strain>
    </source>
</reference>
<accession>A0A2G5BL53</accession>
<sequence length="242" mass="27065">MSAYNSYDEGIGSSDSDASMGVEDSDVDIKRVAVVIYKPGEPPAIAGFGPIITYDELLKMVQDGNAEIPEAGIENGLLYGIRDPRNGWLSDFEKYKLVFKSPLSSDFDRTDMKLWEDGEGIDEKSLSEMTFNSCAVFHLYCHPVDENLEMFLNTEALIYKVVKPEDYPIEIAKKEEEINECNKAINNINGLIADKSPSDVGKEQLNKIKDSFIEARQDFKNFLEGLLDGVVPEHQSDEEMAS</sequence>
<organism evidence="2 3">
    <name type="scientific">Coemansia reversa (strain ATCC 12441 / NRRL 1564)</name>
    <dbReference type="NCBI Taxonomy" id="763665"/>
    <lineage>
        <taxon>Eukaryota</taxon>
        <taxon>Fungi</taxon>
        <taxon>Fungi incertae sedis</taxon>
        <taxon>Zoopagomycota</taxon>
        <taxon>Kickxellomycotina</taxon>
        <taxon>Kickxellomycetes</taxon>
        <taxon>Kickxellales</taxon>
        <taxon>Kickxellaceae</taxon>
        <taxon>Coemansia</taxon>
    </lineage>
</organism>
<dbReference type="Proteomes" id="UP000242474">
    <property type="component" value="Unassembled WGS sequence"/>
</dbReference>
<dbReference type="EMBL" id="KZ303486">
    <property type="protein sequence ID" value="PIA19733.1"/>
    <property type="molecule type" value="Genomic_DNA"/>
</dbReference>
<evidence type="ECO:0000256" key="1">
    <source>
        <dbReference type="SAM" id="MobiDB-lite"/>
    </source>
</evidence>
<evidence type="ECO:0000313" key="2">
    <source>
        <dbReference type="EMBL" id="PIA19733.1"/>
    </source>
</evidence>
<protein>
    <submittedName>
        <fullName evidence="2">Uncharacterized protein</fullName>
    </submittedName>
</protein>
<proteinExistence type="predicted"/>
<dbReference type="AlphaFoldDB" id="A0A2G5BL53"/>
<keyword evidence="3" id="KW-1185">Reference proteome</keyword>
<evidence type="ECO:0000313" key="3">
    <source>
        <dbReference type="Proteomes" id="UP000242474"/>
    </source>
</evidence>
<feature type="region of interest" description="Disordered" evidence="1">
    <location>
        <begin position="1"/>
        <end position="22"/>
    </location>
</feature>